<protein>
    <recommendedName>
        <fullName evidence="4">MotA/TolQ/ExbB proton channel family protein</fullName>
    </recommendedName>
</protein>
<feature type="transmembrane region" description="Helical" evidence="1">
    <location>
        <begin position="29"/>
        <end position="50"/>
    </location>
</feature>
<keyword evidence="1" id="KW-1133">Transmembrane helix</keyword>
<reference evidence="3" key="1">
    <citation type="submission" date="2016-12" db="EMBL/GenBank/DDBJ databases">
        <authorList>
            <person name="Varghese N."/>
            <person name="Submissions S."/>
        </authorList>
    </citation>
    <scope>NUCLEOTIDE SEQUENCE [LARGE SCALE GENOMIC DNA]</scope>
    <source>
        <strain evidence="3">DSM 25035</strain>
    </source>
</reference>
<dbReference type="EMBL" id="FRXN01000002">
    <property type="protein sequence ID" value="SHO61889.1"/>
    <property type="molecule type" value="Genomic_DNA"/>
</dbReference>
<organism evidence="2 3">
    <name type="scientific">Algoriphagus zhangzhouensis</name>
    <dbReference type="NCBI Taxonomy" id="1073327"/>
    <lineage>
        <taxon>Bacteria</taxon>
        <taxon>Pseudomonadati</taxon>
        <taxon>Bacteroidota</taxon>
        <taxon>Cytophagia</taxon>
        <taxon>Cytophagales</taxon>
        <taxon>Cyclobacteriaceae</taxon>
        <taxon>Algoriphagus</taxon>
    </lineage>
</organism>
<feature type="transmembrane region" description="Helical" evidence="1">
    <location>
        <begin position="106"/>
        <end position="131"/>
    </location>
</feature>
<name>A0A1M7ZAQ2_9BACT</name>
<evidence type="ECO:0000256" key="1">
    <source>
        <dbReference type="SAM" id="Phobius"/>
    </source>
</evidence>
<keyword evidence="3" id="KW-1185">Reference proteome</keyword>
<keyword evidence="1" id="KW-0812">Transmembrane</keyword>
<proteinExistence type="predicted"/>
<evidence type="ECO:0000313" key="3">
    <source>
        <dbReference type="Proteomes" id="UP000184609"/>
    </source>
</evidence>
<dbReference type="STRING" id="1073327.SAMN04488108_1658"/>
<feature type="transmembrane region" description="Helical" evidence="1">
    <location>
        <begin position="62"/>
        <end position="86"/>
    </location>
</feature>
<gene>
    <name evidence="2" type="ORF">SAMN04488108_1658</name>
</gene>
<accession>A0A1M7ZAQ2</accession>
<dbReference type="AlphaFoldDB" id="A0A1M7ZAQ2"/>
<sequence length="140" mass="15015">MNVLSISWSLVLGFNIIDRFQDGGTLGMTLVLLCLLVAIFFSFKAFTGLAGPEAEFSKNKKLIQHAALLGLVISFMNSLLALIGAFDAIEAAGDIAPDVLAGGLKITLLSPLFGLLVFVIGHISSFVLTWMRKAELETDQ</sequence>
<dbReference type="Proteomes" id="UP000184609">
    <property type="component" value="Unassembled WGS sequence"/>
</dbReference>
<dbReference type="RefSeq" id="WP_073571307.1">
    <property type="nucleotide sequence ID" value="NZ_FRXN01000002.1"/>
</dbReference>
<evidence type="ECO:0000313" key="2">
    <source>
        <dbReference type="EMBL" id="SHO61889.1"/>
    </source>
</evidence>
<evidence type="ECO:0008006" key="4">
    <source>
        <dbReference type="Google" id="ProtNLM"/>
    </source>
</evidence>
<keyword evidence="1" id="KW-0472">Membrane</keyword>